<protein>
    <submittedName>
        <fullName evidence="3">Predicted oxidoreductase</fullName>
    </submittedName>
</protein>
<evidence type="ECO:0000313" key="3">
    <source>
        <dbReference type="EMBL" id="SFH98927.1"/>
    </source>
</evidence>
<sequence length="334" mass="35887">MKHRKLGSTGPTVSAIGLGCMGMSDAYGPADRSESIATIQAALHDGVTLIDTGDFYASGLNELLIAEALNGIARDRYQLSVKFGGVRDPAGGWGPMDGRPEVVRNYLAYSLRRLNVDHIDIYRVGGLDRSVPIEDTIGALADCVQKGWIRHIGLSEVGEDTIRRAAAVHPVADLQIEYSLLSRGIEDRILPTCRELGIAITAYGVLCRGLLSGHWHPNGTTDFRSISPRFQGDNLAANLQLVEQLARVASTKGVTTTQLAIAWALAQGEDIIPIVGARRRERLAEALGSLDVTLSEDDLVSIERAIPKGAAKGARYPEAMLEHLDSERNGSAVS</sequence>
<evidence type="ECO:0000313" key="4">
    <source>
        <dbReference type="Proteomes" id="UP000199548"/>
    </source>
</evidence>
<dbReference type="Pfam" id="PF00248">
    <property type="entry name" value="Aldo_ket_red"/>
    <property type="match status" value="1"/>
</dbReference>
<dbReference type="PROSITE" id="PS51257">
    <property type="entry name" value="PROKAR_LIPOPROTEIN"/>
    <property type="match status" value="1"/>
</dbReference>
<dbReference type="InterPro" id="IPR023210">
    <property type="entry name" value="NADP_OxRdtase_dom"/>
</dbReference>
<dbReference type="PANTHER" id="PTHR43625">
    <property type="entry name" value="AFLATOXIN B1 ALDEHYDE REDUCTASE"/>
    <property type="match status" value="1"/>
</dbReference>
<dbReference type="OrthoDB" id="5488419at2"/>
<dbReference type="AlphaFoldDB" id="A0A1I3EJ09"/>
<reference evidence="3 4" key="1">
    <citation type="submission" date="2016-10" db="EMBL/GenBank/DDBJ databases">
        <authorList>
            <person name="de Groot N.N."/>
        </authorList>
    </citation>
    <scope>NUCLEOTIDE SEQUENCE [LARGE SCALE GENOMIC DNA]</scope>
    <source>
        <strain evidence="3 4">LMG 23650</strain>
    </source>
</reference>
<dbReference type="SUPFAM" id="SSF51430">
    <property type="entry name" value="NAD(P)-linked oxidoreductase"/>
    <property type="match status" value="1"/>
</dbReference>
<dbReference type="PANTHER" id="PTHR43625:SF40">
    <property type="entry name" value="ALDO-KETO REDUCTASE YAKC [NADP(+)]"/>
    <property type="match status" value="1"/>
</dbReference>
<dbReference type="Proteomes" id="UP000199548">
    <property type="component" value="Unassembled WGS sequence"/>
</dbReference>
<dbReference type="RefSeq" id="WP_091007957.1">
    <property type="nucleotide sequence ID" value="NZ_CP041743.1"/>
</dbReference>
<keyword evidence="4" id="KW-1185">Reference proteome</keyword>
<evidence type="ECO:0000256" key="1">
    <source>
        <dbReference type="ARBA" id="ARBA00023002"/>
    </source>
</evidence>
<dbReference type="InterPro" id="IPR036812">
    <property type="entry name" value="NAD(P)_OxRdtase_dom_sf"/>
</dbReference>
<proteinExistence type="predicted"/>
<dbReference type="STRING" id="420953.SAMN05192543_101905"/>
<name>A0A1I3EJ09_9BURK</name>
<dbReference type="GO" id="GO:0005737">
    <property type="term" value="C:cytoplasm"/>
    <property type="evidence" value="ECO:0007669"/>
    <property type="project" value="TreeGrafter"/>
</dbReference>
<evidence type="ECO:0000259" key="2">
    <source>
        <dbReference type="Pfam" id="PF00248"/>
    </source>
</evidence>
<organism evidence="3 4">
    <name type="scientific">Paraburkholderia megapolitana</name>
    <dbReference type="NCBI Taxonomy" id="420953"/>
    <lineage>
        <taxon>Bacteria</taxon>
        <taxon>Pseudomonadati</taxon>
        <taxon>Pseudomonadota</taxon>
        <taxon>Betaproteobacteria</taxon>
        <taxon>Burkholderiales</taxon>
        <taxon>Burkholderiaceae</taxon>
        <taxon>Paraburkholderia</taxon>
    </lineage>
</organism>
<gene>
    <name evidence="3" type="ORF">SAMN05192543_101905</name>
</gene>
<feature type="domain" description="NADP-dependent oxidoreductase" evidence="2">
    <location>
        <begin position="15"/>
        <end position="305"/>
    </location>
</feature>
<keyword evidence="1" id="KW-0560">Oxidoreductase</keyword>
<dbReference type="InterPro" id="IPR050791">
    <property type="entry name" value="Aldo-Keto_reductase"/>
</dbReference>
<dbReference type="GO" id="GO:0016491">
    <property type="term" value="F:oxidoreductase activity"/>
    <property type="evidence" value="ECO:0007669"/>
    <property type="project" value="UniProtKB-KW"/>
</dbReference>
<accession>A0A1I3EJ09</accession>
<dbReference type="Gene3D" id="3.20.20.100">
    <property type="entry name" value="NADP-dependent oxidoreductase domain"/>
    <property type="match status" value="1"/>
</dbReference>
<dbReference type="EMBL" id="FOQU01000001">
    <property type="protein sequence ID" value="SFH98927.1"/>
    <property type="molecule type" value="Genomic_DNA"/>
</dbReference>